<dbReference type="SUPFAM" id="SSF53448">
    <property type="entry name" value="Nucleotide-diphospho-sugar transferases"/>
    <property type="match status" value="1"/>
</dbReference>
<dbReference type="KEGG" id="aplc:110976781"/>
<organism evidence="3 4">
    <name type="scientific">Acanthaster planci</name>
    <name type="common">Crown-of-thorns starfish</name>
    <dbReference type="NCBI Taxonomy" id="133434"/>
    <lineage>
        <taxon>Eukaryota</taxon>
        <taxon>Metazoa</taxon>
        <taxon>Echinodermata</taxon>
        <taxon>Eleutherozoa</taxon>
        <taxon>Asterozoa</taxon>
        <taxon>Asteroidea</taxon>
        <taxon>Valvatacea</taxon>
        <taxon>Valvatida</taxon>
        <taxon>Acanthasteridae</taxon>
        <taxon>Acanthaster</taxon>
    </lineage>
</organism>
<reference evidence="4" key="1">
    <citation type="submission" date="2025-08" db="UniProtKB">
        <authorList>
            <consortium name="RefSeq"/>
        </authorList>
    </citation>
    <scope>IDENTIFICATION</scope>
</reference>
<dbReference type="Pfam" id="PF00248">
    <property type="entry name" value="Aldo_ket_red"/>
    <property type="match status" value="1"/>
</dbReference>
<name>A0A8B7XYS5_ACAPL</name>
<dbReference type="PANTHER" id="PTHR42686">
    <property type="entry name" value="GH17980P-RELATED"/>
    <property type="match status" value="1"/>
</dbReference>
<dbReference type="Proteomes" id="UP000694845">
    <property type="component" value="Unplaced"/>
</dbReference>
<protein>
    <submittedName>
        <fullName evidence="4">Uncharacterized protein LOC110976781 isoform X1</fullName>
    </submittedName>
</protein>
<dbReference type="InterPro" id="IPR020471">
    <property type="entry name" value="AKR"/>
</dbReference>
<dbReference type="SUPFAM" id="SSF51430">
    <property type="entry name" value="NAD(P)-linked oxidoreductase"/>
    <property type="match status" value="1"/>
</dbReference>
<dbReference type="RefSeq" id="XP_022086049.1">
    <property type="nucleotide sequence ID" value="XM_022230357.1"/>
</dbReference>
<dbReference type="OrthoDB" id="48988at2759"/>
<proteinExistence type="predicted"/>
<dbReference type="Pfam" id="PF00483">
    <property type="entry name" value="NTP_transferase"/>
    <property type="match status" value="1"/>
</dbReference>
<dbReference type="InterPro" id="IPR044479">
    <property type="entry name" value="LGALDH-like"/>
</dbReference>
<dbReference type="InterPro" id="IPR029044">
    <property type="entry name" value="Nucleotide-diphossugar_trans"/>
</dbReference>
<accession>A0A8B7XYS5</accession>
<dbReference type="PANTHER" id="PTHR42686:SF1">
    <property type="entry name" value="GH17980P-RELATED"/>
    <property type="match status" value="1"/>
</dbReference>
<evidence type="ECO:0000259" key="2">
    <source>
        <dbReference type="Pfam" id="PF00483"/>
    </source>
</evidence>
<dbReference type="InterPro" id="IPR023210">
    <property type="entry name" value="NADP_OxRdtase_dom"/>
</dbReference>
<feature type="domain" description="Nucleotidyl transferase" evidence="2">
    <location>
        <begin position="29"/>
        <end position="287"/>
    </location>
</feature>
<dbReference type="InterPro" id="IPR005835">
    <property type="entry name" value="NTP_transferase_dom"/>
</dbReference>
<dbReference type="Gene3D" id="3.20.20.100">
    <property type="entry name" value="NADP-dependent oxidoreductase domain"/>
    <property type="match status" value="1"/>
</dbReference>
<gene>
    <name evidence="4" type="primary">LOC110976781</name>
</gene>
<dbReference type="InterPro" id="IPR036812">
    <property type="entry name" value="NAD(P)_OxRdtase_dom_sf"/>
</dbReference>
<dbReference type="GO" id="GO:0005829">
    <property type="term" value="C:cytosol"/>
    <property type="evidence" value="ECO:0007669"/>
    <property type="project" value="TreeGrafter"/>
</dbReference>
<sequence>MINSPHCYQTTTAASLKAEEKPWTTMRIIILAGGYGTRLQRDLRNHDPQGVYRHLQGMPKALLPIGHRPLISHWMETLWKCRSQIDEIYVVCNDFYFKMFEDWAKDWEEAVLFNDGTGTNETRLGAVACIYLPVDRIGFEDDVTVIGGDTLFKDDFDLASVWQEFRRRQQQTPDASLVLACPCTDEDTVKVGILETDDKRVTAFLEKPGPSQTTSRKSCPCFYVLSKASLPLIEQYLEERKEGPVEGRDATGNFIQYLYPRLPVYTYDITARFDVGALSSYISCHQYFLRQGSLQSRDEIKMSKQHPKGEGHMMQKSKSKRLPATFLPGFHDKGAVECMRYNTLGKTGLEVSLIGLGGSPFGSVFHPMSLEMGSKVVRKALQSGINYIDTSPYYGNRKSETMLGKILKDIPREAYYIATKVGRYKPNVEEMFDFSAEKTLSSVDESLRLLGLDYADIIQVHDIEFAPNLDVVLKECLPALECVKKAGKARFIGITGFPLDMYRNILERSTVPIDVALSYCHLTLHDTSLLDLIPYLKEKGLGIINASPISMGLLTHRGPPDWHPAPAAIKEACREAALYCQSLGVDISKLAMHYTLSQNATDLTLVGMDTEEIVRSNLEIALGTLTELEKETLDHILKRFFEPLKNKSWEGIEVKNYRAKLKDVEGACH</sequence>
<dbReference type="GO" id="GO:0010349">
    <property type="term" value="F:L-galactose dehydrogenase activity"/>
    <property type="evidence" value="ECO:0007669"/>
    <property type="project" value="InterPro"/>
</dbReference>
<keyword evidence="3" id="KW-1185">Reference proteome</keyword>
<dbReference type="GeneID" id="110976781"/>
<dbReference type="FunFam" id="3.20.20.100:FF:000011">
    <property type="entry name" value="Aldo/keto reductase"/>
    <property type="match status" value="1"/>
</dbReference>
<dbReference type="AlphaFoldDB" id="A0A8B7XYS5"/>
<dbReference type="PRINTS" id="PR00069">
    <property type="entry name" value="ALDKETRDTASE"/>
</dbReference>
<dbReference type="CDD" id="cd19163">
    <property type="entry name" value="AKR_galDH"/>
    <property type="match status" value="1"/>
</dbReference>
<evidence type="ECO:0000313" key="4">
    <source>
        <dbReference type="RefSeq" id="XP_022086049.1"/>
    </source>
</evidence>
<feature type="domain" description="NADP-dependent oxidoreductase" evidence="1">
    <location>
        <begin position="354"/>
        <end position="636"/>
    </location>
</feature>
<dbReference type="Gene3D" id="3.90.550.10">
    <property type="entry name" value="Spore Coat Polysaccharide Biosynthesis Protein SpsA, Chain A"/>
    <property type="match status" value="1"/>
</dbReference>
<evidence type="ECO:0000259" key="1">
    <source>
        <dbReference type="Pfam" id="PF00248"/>
    </source>
</evidence>
<evidence type="ECO:0000313" key="3">
    <source>
        <dbReference type="Proteomes" id="UP000694845"/>
    </source>
</evidence>